<dbReference type="AlphaFoldDB" id="A0A1G9LTC3"/>
<dbReference type="GO" id="GO:0005524">
    <property type="term" value="F:ATP binding"/>
    <property type="evidence" value="ECO:0007669"/>
    <property type="project" value="UniProtKB-KW"/>
</dbReference>
<dbReference type="GO" id="GO:0016887">
    <property type="term" value="F:ATP hydrolysis activity"/>
    <property type="evidence" value="ECO:0007669"/>
    <property type="project" value="InterPro"/>
</dbReference>
<dbReference type="InterPro" id="IPR050153">
    <property type="entry name" value="Metal_Ion_Import_ABC"/>
</dbReference>
<feature type="region of interest" description="Disordered" evidence="5">
    <location>
        <begin position="223"/>
        <end position="246"/>
    </location>
</feature>
<name>A0A1G9LTC3_9ACTN</name>
<dbReference type="InterPro" id="IPR003439">
    <property type="entry name" value="ABC_transporter-like_ATP-bd"/>
</dbReference>
<protein>
    <submittedName>
        <fullName evidence="7">Zinc transport system ATP-binding protein</fullName>
    </submittedName>
</protein>
<dbReference type="Gene3D" id="3.40.50.300">
    <property type="entry name" value="P-loop containing nucleotide triphosphate hydrolases"/>
    <property type="match status" value="1"/>
</dbReference>
<evidence type="ECO:0000256" key="3">
    <source>
        <dbReference type="ARBA" id="ARBA00022741"/>
    </source>
</evidence>
<dbReference type="InterPro" id="IPR027417">
    <property type="entry name" value="P-loop_NTPase"/>
</dbReference>
<dbReference type="PANTHER" id="PTHR42734">
    <property type="entry name" value="METAL TRANSPORT SYSTEM ATP-BINDING PROTEIN TM_0124-RELATED"/>
    <property type="match status" value="1"/>
</dbReference>
<evidence type="ECO:0000259" key="6">
    <source>
        <dbReference type="PROSITE" id="PS50893"/>
    </source>
</evidence>
<dbReference type="CDD" id="cd03235">
    <property type="entry name" value="ABC_Metallic_Cations"/>
    <property type="match status" value="1"/>
</dbReference>
<evidence type="ECO:0000256" key="1">
    <source>
        <dbReference type="ARBA" id="ARBA00005417"/>
    </source>
</evidence>
<keyword evidence="8" id="KW-1185">Reference proteome</keyword>
<keyword evidence="3" id="KW-0547">Nucleotide-binding</keyword>
<feature type="domain" description="ABC transporter" evidence="6">
    <location>
        <begin position="8"/>
        <end position="240"/>
    </location>
</feature>
<evidence type="ECO:0000313" key="7">
    <source>
        <dbReference type="EMBL" id="SDL65260.1"/>
    </source>
</evidence>
<organism evidence="7 8">
    <name type="scientific">Tessaracoccus oleiagri</name>
    <dbReference type="NCBI Taxonomy" id="686624"/>
    <lineage>
        <taxon>Bacteria</taxon>
        <taxon>Bacillati</taxon>
        <taxon>Actinomycetota</taxon>
        <taxon>Actinomycetes</taxon>
        <taxon>Propionibacteriales</taxon>
        <taxon>Propionibacteriaceae</taxon>
        <taxon>Tessaracoccus</taxon>
    </lineage>
</organism>
<dbReference type="PANTHER" id="PTHR42734:SF5">
    <property type="entry name" value="IRON TRANSPORT SYSTEM ATP-BINDING PROTEIN HI_0361-RELATED"/>
    <property type="match status" value="1"/>
</dbReference>
<dbReference type="SUPFAM" id="SSF52540">
    <property type="entry name" value="P-loop containing nucleoside triphosphate hydrolases"/>
    <property type="match status" value="1"/>
</dbReference>
<dbReference type="STRING" id="686624.SAMN04488242_2318"/>
<evidence type="ECO:0000313" key="8">
    <source>
        <dbReference type="Proteomes" id="UP000199475"/>
    </source>
</evidence>
<dbReference type="Proteomes" id="UP000199475">
    <property type="component" value="Unassembled WGS sequence"/>
</dbReference>
<gene>
    <name evidence="7" type="ORF">SAMN04488242_2318</name>
</gene>
<sequence length="246" mass="26157">MTAGDLLVEARNLYVSYGGIPVLRDVSLEVAPGEAVGLHGGNGSGKSTLIRTVVGLIPHVSGELRLFGQPVGQFHDWKRIGYVPQHSAINVPNATVREVASSGRLPHHAPFGWPNRADRRAIDESLESVGLSDRADWPFAALSGGQKQRTLIARALATEPDLFVMDEPMAGVDLHSQEGLGHLLGDLVHGGAGLLVVLHEIGAVELDRNVTLCDGRVTDVHHDANPAHATPEPEQSVFGLQDTLGT</sequence>
<dbReference type="PROSITE" id="PS50893">
    <property type="entry name" value="ABC_TRANSPORTER_2"/>
    <property type="match status" value="1"/>
</dbReference>
<dbReference type="Pfam" id="PF00005">
    <property type="entry name" value="ABC_tran"/>
    <property type="match status" value="1"/>
</dbReference>
<evidence type="ECO:0000256" key="2">
    <source>
        <dbReference type="ARBA" id="ARBA00022448"/>
    </source>
</evidence>
<dbReference type="InterPro" id="IPR003593">
    <property type="entry name" value="AAA+_ATPase"/>
</dbReference>
<evidence type="ECO:0000256" key="5">
    <source>
        <dbReference type="SAM" id="MobiDB-lite"/>
    </source>
</evidence>
<reference evidence="7 8" key="1">
    <citation type="submission" date="2016-10" db="EMBL/GenBank/DDBJ databases">
        <authorList>
            <person name="de Groot N.N."/>
        </authorList>
    </citation>
    <scope>NUCLEOTIDE SEQUENCE [LARGE SCALE GENOMIC DNA]</scope>
    <source>
        <strain evidence="7 8">CGMCC 1.9159</strain>
    </source>
</reference>
<accession>A0A1G9LTC3</accession>
<dbReference type="OrthoDB" id="5296765at2"/>
<keyword evidence="4 7" id="KW-0067">ATP-binding</keyword>
<dbReference type="SMART" id="SM00382">
    <property type="entry name" value="AAA"/>
    <property type="match status" value="1"/>
</dbReference>
<proteinExistence type="inferred from homology"/>
<dbReference type="RefSeq" id="WP_093252319.1">
    <property type="nucleotide sequence ID" value="NZ_FNGP01000004.1"/>
</dbReference>
<keyword evidence="2" id="KW-0813">Transport</keyword>
<evidence type="ECO:0000256" key="4">
    <source>
        <dbReference type="ARBA" id="ARBA00022840"/>
    </source>
</evidence>
<dbReference type="EMBL" id="FNGP01000004">
    <property type="protein sequence ID" value="SDL65260.1"/>
    <property type="molecule type" value="Genomic_DNA"/>
</dbReference>
<comment type="similarity">
    <text evidence="1">Belongs to the ABC transporter superfamily.</text>
</comment>